<feature type="region of interest" description="Disordered" evidence="1">
    <location>
        <begin position="177"/>
        <end position="223"/>
    </location>
</feature>
<organism evidence="2 3">
    <name type="scientific">Dryococelus australis</name>
    <dbReference type="NCBI Taxonomy" id="614101"/>
    <lineage>
        <taxon>Eukaryota</taxon>
        <taxon>Metazoa</taxon>
        <taxon>Ecdysozoa</taxon>
        <taxon>Arthropoda</taxon>
        <taxon>Hexapoda</taxon>
        <taxon>Insecta</taxon>
        <taxon>Pterygota</taxon>
        <taxon>Neoptera</taxon>
        <taxon>Polyneoptera</taxon>
        <taxon>Phasmatodea</taxon>
        <taxon>Verophasmatodea</taxon>
        <taxon>Anareolatae</taxon>
        <taxon>Phasmatidae</taxon>
        <taxon>Eurycanthinae</taxon>
        <taxon>Dryococelus</taxon>
    </lineage>
</organism>
<sequence>MRVKRGEYGSAPACKGRETGYPRENPPTSEPTAVSRTTLLPSRGTGFDSRRGAPGFSQVDVVTDDAAGRWALPGISPSPAPVHSGAAPPIEKTVRRNVCALVYCFAHSGDAALYERASVALSVRSLLRQVASGRRRPSIAANTTSDGVAMPRQMLHDSPEHDESRVRNGKFGELGLRNLRPRYDPPTAAVRPCPHSAAPADVPETRRRTTRSPPRRTGFDSRAGHSRTLANVWIVPGDAAGRRVLSGISHFPRPCIPTPPHTHLTSPSSALKTSLLRAA</sequence>
<evidence type="ECO:0000313" key="2">
    <source>
        <dbReference type="EMBL" id="KAJ8866080.1"/>
    </source>
</evidence>
<evidence type="ECO:0000256" key="1">
    <source>
        <dbReference type="SAM" id="MobiDB-lite"/>
    </source>
</evidence>
<protein>
    <submittedName>
        <fullName evidence="2">Uncharacterized protein</fullName>
    </submittedName>
</protein>
<keyword evidence="3" id="KW-1185">Reference proteome</keyword>
<dbReference type="Proteomes" id="UP001159363">
    <property type="component" value="Chromosome 16"/>
</dbReference>
<proteinExistence type="predicted"/>
<reference evidence="2 3" key="1">
    <citation type="submission" date="2023-02" db="EMBL/GenBank/DDBJ databases">
        <title>LHISI_Scaffold_Assembly.</title>
        <authorList>
            <person name="Stuart O.P."/>
            <person name="Cleave R."/>
            <person name="Magrath M.J.L."/>
            <person name="Mikheyev A.S."/>
        </authorList>
    </citation>
    <scope>NUCLEOTIDE SEQUENCE [LARGE SCALE GENOMIC DNA]</scope>
    <source>
        <strain evidence="2">Daus_M_001</strain>
        <tissue evidence="2">Leg muscle</tissue>
    </source>
</reference>
<feature type="region of interest" description="Disordered" evidence="1">
    <location>
        <begin position="257"/>
        <end position="279"/>
    </location>
</feature>
<accession>A0ABQ9G0R1</accession>
<feature type="compositionally biased region" description="Polar residues" evidence="1">
    <location>
        <begin position="30"/>
        <end position="40"/>
    </location>
</feature>
<comment type="caution">
    <text evidence="2">The sequence shown here is derived from an EMBL/GenBank/DDBJ whole genome shotgun (WGS) entry which is preliminary data.</text>
</comment>
<gene>
    <name evidence="2" type="ORF">PR048_033604</name>
</gene>
<name>A0ABQ9G0R1_9NEOP</name>
<feature type="region of interest" description="Disordered" evidence="1">
    <location>
        <begin position="1"/>
        <end position="56"/>
    </location>
</feature>
<evidence type="ECO:0000313" key="3">
    <source>
        <dbReference type="Proteomes" id="UP001159363"/>
    </source>
</evidence>
<dbReference type="EMBL" id="JARBHB010000017">
    <property type="protein sequence ID" value="KAJ8866080.1"/>
    <property type="molecule type" value="Genomic_DNA"/>
</dbReference>